<dbReference type="InterPro" id="IPR009057">
    <property type="entry name" value="Homeodomain-like_sf"/>
</dbReference>
<feature type="DNA-binding region" description="H-T-H motif" evidence="2">
    <location>
        <begin position="36"/>
        <end position="55"/>
    </location>
</feature>
<protein>
    <submittedName>
        <fullName evidence="4">Transcriptional regulator, TetR family</fullName>
    </submittedName>
</protein>
<dbReference type="PRINTS" id="PR00455">
    <property type="entry name" value="HTHTETR"/>
</dbReference>
<dbReference type="InterPro" id="IPR050624">
    <property type="entry name" value="HTH-type_Tx_Regulator"/>
</dbReference>
<dbReference type="Pfam" id="PF00440">
    <property type="entry name" value="TetR_N"/>
    <property type="match status" value="1"/>
</dbReference>
<dbReference type="SUPFAM" id="SSF48498">
    <property type="entry name" value="Tetracyclin repressor-like, C-terminal domain"/>
    <property type="match status" value="1"/>
</dbReference>
<proteinExistence type="predicted"/>
<gene>
    <name evidence="4" type="ORF">SAMN02745199_0119</name>
</gene>
<dbReference type="PANTHER" id="PTHR43479:SF11">
    <property type="entry name" value="ACREF_ENVCD OPERON REPRESSOR-RELATED"/>
    <property type="match status" value="1"/>
</dbReference>
<sequence>MVFEVLDLGRKINLTKQRILEAAKLAFSKKGYEGVSIDEIAQLANVRKSLIYYYFPSKEVLFEEVWVNSINELENELFGENENESNYAVKIKNFLRRYIDFLTSKKAISELIRREKTNILDHETWKNAKKRYESFLSKIEEMISEGKKKKYVNENIEPEVATEMIASVDSVPRKTLLRQIEKMLVNVLLKER</sequence>
<dbReference type="InterPro" id="IPR036271">
    <property type="entry name" value="Tet_transcr_reg_TetR-rel_C_sf"/>
</dbReference>
<organism evidence="4 5">
    <name type="scientific">Thermosipho atlanticus DSM 15807</name>
    <dbReference type="NCBI Taxonomy" id="1123380"/>
    <lineage>
        <taxon>Bacteria</taxon>
        <taxon>Thermotogati</taxon>
        <taxon>Thermotogota</taxon>
        <taxon>Thermotogae</taxon>
        <taxon>Thermotogales</taxon>
        <taxon>Fervidobacteriaceae</taxon>
        <taxon>Thermosipho</taxon>
    </lineage>
</organism>
<dbReference type="PANTHER" id="PTHR43479">
    <property type="entry name" value="ACREF/ENVCD OPERON REPRESSOR-RELATED"/>
    <property type="match status" value="1"/>
</dbReference>
<accession>A0A1M5QSY7</accession>
<evidence type="ECO:0000256" key="2">
    <source>
        <dbReference type="PROSITE-ProRule" id="PRU00335"/>
    </source>
</evidence>
<dbReference type="InterPro" id="IPR001647">
    <property type="entry name" value="HTH_TetR"/>
</dbReference>
<keyword evidence="5" id="KW-1185">Reference proteome</keyword>
<dbReference type="AlphaFoldDB" id="A0A1M5QSY7"/>
<dbReference type="STRING" id="1123380.SAMN02745199_0119"/>
<dbReference type="EMBL" id="FQXN01000001">
    <property type="protein sequence ID" value="SHH17011.1"/>
    <property type="molecule type" value="Genomic_DNA"/>
</dbReference>
<dbReference type="PROSITE" id="PS50977">
    <property type="entry name" value="HTH_TETR_2"/>
    <property type="match status" value="1"/>
</dbReference>
<keyword evidence="1 2" id="KW-0238">DNA-binding</keyword>
<evidence type="ECO:0000259" key="3">
    <source>
        <dbReference type="PROSITE" id="PS50977"/>
    </source>
</evidence>
<feature type="domain" description="HTH tetR-type" evidence="3">
    <location>
        <begin position="13"/>
        <end position="73"/>
    </location>
</feature>
<evidence type="ECO:0000313" key="5">
    <source>
        <dbReference type="Proteomes" id="UP000242592"/>
    </source>
</evidence>
<name>A0A1M5QSY7_9BACT</name>
<evidence type="ECO:0000256" key="1">
    <source>
        <dbReference type="ARBA" id="ARBA00023125"/>
    </source>
</evidence>
<dbReference type="GO" id="GO:0003677">
    <property type="term" value="F:DNA binding"/>
    <property type="evidence" value="ECO:0007669"/>
    <property type="project" value="UniProtKB-UniRule"/>
</dbReference>
<dbReference type="Gene3D" id="1.10.357.10">
    <property type="entry name" value="Tetracycline Repressor, domain 2"/>
    <property type="match status" value="1"/>
</dbReference>
<dbReference type="Proteomes" id="UP000242592">
    <property type="component" value="Unassembled WGS sequence"/>
</dbReference>
<evidence type="ECO:0000313" key="4">
    <source>
        <dbReference type="EMBL" id="SHH17011.1"/>
    </source>
</evidence>
<reference evidence="5" key="1">
    <citation type="submission" date="2016-11" db="EMBL/GenBank/DDBJ databases">
        <authorList>
            <person name="Varghese N."/>
            <person name="Submissions S."/>
        </authorList>
    </citation>
    <scope>NUCLEOTIDE SEQUENCE [LARGE SCALE GENOMIC DNA]</scope>
    <source>
        <strain evidence="5">DSM 15807</strain>
    </source>
</reference>
<dbReference type="SUPFAM" id="SSF46689">
    <property type="entry name" value="Homeodomain-like"/>
    <property type="match status" value="1"/>
</dbReference>